<feature type="non-terminal residue" evidence="2">
    <location>
        <position position="1"/>
    </location>
</feature>
<dbReference type="EMBL" id="CADCTL010000044">
    <property type="protein sequence ID" value="CAA9219875.1"/>
    <property type="molecule type" value="Genomic_DNA"/>
</dbReference>
<dbReference type="AlphaFoldDB" id="A0A6J4HDA4"/>
<name>A0A6J4HDA4_9PROT</name>
<organism evidence="2">
    <name type="scientific">uncultured Acetobacteraceae bacterium</name>
    <dbReference type="NCBI Taxonomy" id="169975"/>
    <lineage>
        <taxon>Bacteria</taxon>
        <taxon>Pseudomonadati</taxon>
        <taxon>Pseudomonadota</taxon>
        <taxon>Alphaproteobacteria</taxon>
        <taxon>Acetobacterales</taxon>
        <taxon>Acetobacteraceae</taxon>
        <taxon>environmental samples</taxon>
    </lineage>
</organism>
<feature type="non-terminal residue" evidence="2">
    <location>
        <position position="96"/>
    </location>
</feature>
<evidence type="ECO:0000256" key="1">
    <source>
        <dbReference type="SAM" id="MobiDB-lite"/>
    </source>
</evidence>
<reference evidence="2" key="1">
    <citation type="submission" date="2020-02" db="EMBL/GenBank/DDBJ databases">
        <authorList>
            <person name="Meier V. D."/>
        </authorList>
    </citation>
    <scope>NUCLEOTIDE SEQUENCE</scope>
    <source>
        <strain evidence="2">AVDCRST_MAG04</strain>
    </source>
</reference>
<feature type="compositionally biased region" description="Low complexity" evidence="1">
    <location>
        <begin position="87"/>
        <end position="96"/>
    </location>
</feature>
<accession>A0A6J4HDA4</accession>
<evidence type="ECO:0000313" key="2">
    <source>
        <dbReference type="EMBL" id="CAA9219875.1"/>
    </source>
</evidence>
<proteinExistence type="predicted"/>
<feature type="compositionally biased region" description="Basic residues" evidence="1">
    <location>
        <begin position="52"/>
        <end position="61"/>
    </location>
</feature>
<sequence>APHLVLGRGRARRTLGLGAGSLGRWRRLARRRLRPRLGEPAGRTGAAERRRPFARPQRRPPRGVARHDGSAAPARPRGRCGRGGRAAGAAPVGARR</sequence>
<feature type="region of interest" description="Disordered" evidence="1">
    <location>
        <begin position="33"/>
        <end position="96"/>
    </location>
</feature>
<gene>
    <name evidence="2" type="ORF">AVDCRST_MAG04-533</name>
</gene>
<protein>
    <submittedName>
        <fullName evidence="2">Uncharacterized protein</fullName>
    </submittedName>
</protein>